<dbReference type="Proteomes" id="UP001178507">
    <property type="component" value="Unassembled WGS sequence"/>
</dbReference>
<organism evidence="2 3">
    <name type="scientific">Effrenium voratum</name>
    <dbReference type="NCBI Taxonomy" id="2562239"/>
    <lineage>
        <taxon>Eukaryota</taxon>
        <taxon>Sar</taxon>
        <taxon>Alveolata</taxon>
        <taxon>Dinophyceae</taxon>
        <taxon>Suessiales</taxon>
        <taxon>Symbiodiniaceae</taxon>
        <taxon>Effrenium</taxon>
    </lineage>
</organism>
<accession>A0AA36HZN6</accession>
<dbReference type="AlphaFoldDB" id="A0AA36HZN6"/>
<keyword evidence="3" id="KW-1185">Reference proteome</keyword>
<comment type="caution">
    <text evidence="2">The sequence shown here is derived from an EMBL/GenBank/DDBJ whole genome shotgun (WGS) entry which is preliminary data.</text>
</comment>
<evidence type="ECO:0000313" key="3">
    <source>
        <dbReference type="Proteomes" id="UP001178507"/>
    </source>
</evidence>
<evidence type="ECO:0000313" key="2">
    <source>
        <dbReference type="EMBL" id="CAJ1378323.1"/>
    </source>
</evidence>
<sequence>MNNQEMKNLVEEPESSSAKELPSAERAERLRNQAARLVGISLEGESECGHVCYNAVLDMLEKNAVQYLPPSKFVSRKSELSNDKSSREIVLDGASTLKVRDKRPDLSCDTSSELLLVQALHRRALALDLMNAVTFSVSQRYNSFLIGHLQTPPPPGYRKLNVHQILQADKQAWLRLAELATAGLKRNAAGQLPLDVLFQNLQVDPRVMFYLLPLPESSGGHAVVAAECGLQESIDVDHMMSRKLRAPAIKLDLSSAKRIRTGIIHSVRSSGDLEMDNALYEVTQEELRTGWLHGPYRPSDLSESATVTRRFAVRQNNKIRPIDDYTESLVNSTSASGETITLHGVETICATSALMM</sequence>
<feature type="region of interest" description="Disordered" evidence="1">
    <location>
        <begin position="1"/>
        <end position="25"/>
    </location>
</feature>
<evidence type="ECO:0000256" key="1">
    <source>
        <dbReference type="SAM" id="MobiDB-lite"/>
    </source>
</evidence>
<gene>
    <name evidence="2" type="ORF">EVOR1521_LOCUS6891</name>
</gene>
<dbReference type="EMBL" id="CAUJNA010000533">
    <property type="protein sequence ID" value="CAJ1378323.1"/>
    <property type="molecule type" value="Genomic_DNA"/>
</dbReference>
<protein>
    <submittedName>
        <fullName evidence="2">Uncharacterized protein</fullName>
    </submittedName>
</protein>
<reference evidence="2" key="1">
    <citation type="submission" date="2023-08" db="EMBL/GenBank/DDBJ databases">
        <authorList>
            <person name="Chen Y."/>
            <person name="Shah S."/>
            <person name="Dougan E. K."/>
            <person name="Thang M."/>
            <person name="Chan C."/>
        </authorList>
    </citation>
    <scope>NUCLEOTIDE SEQUENCE</scope>
</reference>
<proteinExistence type="predicted"/>
<name>A0AA36HZN6_9DINO</name>
<feature type="non-terminal residue" evidence="2">
    <location>
        <position position="1"/>
    </location>
</feature>